<sequence>MMLPPGWEIFDTTEGTERTLLSRARQRLVEAGQLGSYPALAERVKASLAAARGQKAELMIMPTDNGPAWAMVPISILVTVREGTPAATLDQIVTDVIERRGGRALDSSKHFIRWVDRRRVPIGDEEVGAYTVVYLTPIVGSQRKKGLQFSATLVHDPAVDPEQDDDISPWLAALDAHMATFAWTGR</sequence>
<keyword evidence="2" id="KW-1185">Reference proteome</keyword>
<evidence type="ECO:0000313" key="1">
    <source>
        <dbReference type="EMBL" id="REJ06914.1"/>
    </source>
</evidence>
<organism evidence="1 2">
    <name type="scientific">Microbacterium bovistercoris</name>
    <dbReference type="NCBI Taxonomy" id="2293570"/>
    <lineage>
        <taxon>Bacteria</taxon>
        <taxon>Bacillati</taxon>
        <taxon>Actinomycetota</taxon>
        <taxon>Actinomycetes</taxon>
        <taxon>Micrococcales</taxon>
        <taxon>Microbacteriaceae</taxon>
        <taxon>Microbacterium</taxon>
    </lineage>
</organism>
<gene>
    <name evidence="1" type="ORF">DY023_04910</name>
</gene>
<dbReference type="EMBL" id="QUAB01000028">
    <property type="protein sequence ID" value="REJ06914.1"/>
    <property type="molecule type" value="Genomic_DNA"/>
</dbReference>
<evidence type="ECO:0008006" key="3">
    <source>
        <dbReference type="Google" id="ProtNLM"/>
    </source>
</evidence>
<proteinExistence type="predicted"/>
<protein>
    <recommendedName>
        <fullName evidence="3">Lipoprotein LpqN</fullName>
    </recommendedName>
</protein>
<evidence type="ECO:0000313" key="2">
    <source>
        <dbReference type="Proteomes" id="UP000262172"/>
    </source>
</evidence>
<reference evidence="1 2" key="1">
    <citation type="submission" date="2018-08" db="EMBL/GenBank/DDBJ databases">
        <title>Isolation, diversity and antifungal activity of Actinobacteria from cow dung.</title>
        <authorList>
            <person name="Ling L."/>
        </authorList>
    </citation>
    <scope>NUCLEOTIDE SEQUENCE [LARGE SCALE GENOMIC DNA]</scope>
    <source>
        <strain evidence="1 2">NEAU-LLE</strain>
    </source>
</reference>
<dbReference type="AlphaFoldDB" id="A0A371NVY6"/>
<dbReference type="Proteomes" id="UP000262172">
    <property type="component" value="Unassembled WGS sequence"/>
</dbReference>
<accession>A0A371NVY6</accession>
<name>A0A371NVY6_9MICO</name>
<comment type="caution">
    <text evidence="1">The sequence shown here is derived from an EMBL/GenBank/DDBJ whole genome shotgun (WGS) entry which is preliminary data.</text>
</comment>